<keyword evidence="1" id="KW-1133">Transmembrane helix</keyword>
<dbReference type="AlphaFoldDB" id="W4IPY4"/>
<reference evidence="2 3" key="2">
    <citation type="submission" date="2013-02" db="EMBL/GenBank/DDBJ databases">
        <title>The Genome Sequence of Plasmodium falciparum NF135/5.C10.</title>
        <authorList>
            <consortium name="The Broad Institute Genome Sequencing Platform"/>
            <consortium name="The Broad Institute Genome Sequencing Center for Infectious Disease"/>
            <person name="Neafsey D."/>
            <person name="Cheeseman I."/>
            <person name="Volkman S."/>
            <person name="Adams J."/>
            <person name="Walker B."/>
            <person name="Young S.K."/>
            <person name="Zeng Q."/>
            <person name="Gargeya S."/>
            <person name="Fitzgerald M."/>
            <person name="Haas B."/>
            <person name="Abouelleil A."/>
            <person name="Alvarado L."/>
            <person name="Arachchi H.M."/>
            <person name="Berlin A.M."/>
            <person name="Chapman S.B."/>
            <person name="Dewar J."/>
            <person name="Goldberg J."/>
            <person name="Griggs A."/>
            <person name="Gujja S."/>
            <person name="Hansen M."/>
            <person name="Howarth C."/>
            <person name="Imamovic A."/>
            <person name="Larimer J."/>
            <person name="McCowan C."/>
            <person name="Murphy C."/>
            <person name="Neiman D."/>
            <person name="Pearson M."/>
            <person name="Priest M."/>
            <person name="Roberts A."/>
            <person name="Saif S."/>
            <person name="Shea T."/>
            <person name="Sisk P."/>
            <person name="Sykes S."/>
            <person name="Wortman J."/>
            <person name="Nusbaum C."/>
            <person name="Birren B."/>
        </authorList>
    </citation>
    <scope>NUCLEOTIDE SEQUENCE [LARGE SCALE GENOMIC DNA]</scope>
    <source>
        <strain evidence="2 3">NF135/5.C10</strain>
    </source>
</reference>
<dbReference type="Proteomes" id="UP000019114">
    <property type="component" value="Unassembled WGS sequence"/>
</dbReference>
<feature type="transmembrane region" description="Helical" evidence="1">
    <location>
        <begin position="28"/>
        <end position="51"/>
    </location>
</feature>
<name>W4IPY4_PLAFA</name>
<evidence type="ECO:0000256" key="1">
    <source>
        <dbReference type="SAM" id="Phobius"/>
    </source>
</evidence>
<keyword evidence="1" id="KW-0812">Transmembrane</keyword>
<evidence type="ECO:0000313" key="3">
    <source>
        <dbReference type="Proteomes" id="UP000019114"/>
    </source>
</evidence>
<gene>
    <name evidence="2" type="ORF">PFNF135_00511</name>
</gene>
<protein>
    <submittedName>
        <fullName evidence="2">Uncharacterized protein</fullName>
    </submittedName>
</protein>
<evidence type="ECO:0000313" key="2">
    <source>
        <dbReference type="EMBL" id="ETW45185.1"/>
    </source>
</evidence>
<dbReference type="EMBL" id="KI926019">
    <property type="protein sequence ID" value="ETW45185.1"/>
    <property type="molecule type" value="Genomic_DNA"/>
</dbReference>
<accession>W4IPY4</accession>
<keyword evidence="1" id="KW-0472">Membrane</keyword>
<proteinExistence type="predicted"/>
<organism evidence="2 3">
    <name type="scientific">Plasmodium falciparum NF135/5.C10</name>
    <dbReference type="NCBI Taxonomy" id="1036726"/>
    <lineage>
        <taxon>Eukaryota</taxon>
        <taxon>Sar</taxon>
        <taxon>Alveolata</taxon>
        <taxon>Apicomplexa</taxon>
        <taxon>Aconoidasida</taxon>
        <taxon>Haemosporida</taxon>
        <taxon>Plasmodiidae</taxon>
        <taxon>Plasmodium</taxon>
        <taxon>Plasmodium (Laverania)</taxon>
    </lineage>
</organism>
<reference evidence="2 3" key="1">
    <citation type="submission" date="2013-02" db="EMBL/GenBank/DDBJ databases">
        <title>The Genome Annotation of Plasmodium falciparum NF135/5.C10.</title>
        <authorList>
            <consortium name="The Broad Institute Genome Sequencing Platform"/>
            <consortium name="The Broad Institute Genome Sequencing Center for Infectious Disease"/>
            <person name="Neafsey D."/>
            <person name="Hoffman S."/>
            <person name="Volkman S."/>
            <person name="Rosenthal P."/>
            <person name="Walker B."/>
            <person name="Young S.K."/>
            <person name="Zeng Q."/>
            <person name="Gargeya S."/>
            <person name="Fitzgerald M."/>
            <person name="Haas B."/>
            <person name="Abouelleil A."/>
            <person name="Allen A.W."/>
            <person name="Alvarado L."/>
            <person name="Arachchi H.M."/>
            <person name="Berlin A.M."/>
            <person name="Chapman S.B."/>
            <person name="Gainer-Dewar J."/>
            <person name="Goldberg J."/>
            <person name="Griggs A."/>
            <person name="Gujja S."/>
            <person name="Hansen M."/>
            <person name="Howarth C."/>
            <person name="Imamovic A."/>
            <person name="Ireland A."/>
            <person name="Larimer J."/>
            <person name="McCowan C."/>
            <person name="Murphy C."/>
            <person name="Pearson M."/>
            <person name="Poon T.W."/>
            <person name="Priest M."/>
            <person name="Roberts A."/>
            <person name="Saif S."/>
            <person name="Shea T."/>
            <person name="Sisk P."/>
            <person name="Sykes S."/>
            <person name="Wortman J."/>
            <person name="Nusbaum C."/>
            <person name="Birren B."/>
        </authorList>
    </citation>
    <scope>NUCLEOTIDE SEQUENCE [LARGE SCALE GENOMIC DNA]</scope>
    <source>
        <strain evidence="2 3">NF135/5.C10</strain>
    </source>
</reference>
<sequence>MNESIYITTIYYLFFPHIFRALHLICEYIYFLFYVDIPVIVIKYNCIRLWVQYQKVKYL</sequence>